<feature type="transmembrane region" description="Helical" evidence="1">
    <location>
        <begin position="230"/>
        <end position="253"/>
    </location>
</feature>
<name>A0A8H6VSF4_9AGAR</name>
<keyword evidence="1" id="KW-0472">Membrane</keyword>
<organism evidence="2 3">
    <name type="scientific">Mycena indigotica</name>
    <dbReference type="NCBI Taxonomy" id="2126181"/>
    <lineage>
        <taxon>Eukaryota</taxon>
        <taxon>Fungi</taxon>
        <taxon>Dikarya</taxon>
        <taxon>Basidiomycota</taxon>
        <taxon>Agaricomycotina</taxon>
        <taxon>Agaricomycetes</taxon>
        <taxon>Agaricomycetidae</taxon>
        <taxon>Agaricales</taxon>
        <taxon>Marasmiineae</taxon>
        <taxon>Mycenaceae</taxon>
        <taxon>Mycena</taxon>
    </lineage>
</organism>
<accession>A0A8H6VSF4</accession>
<sequence length="329" mass="36328">MDYSFRSVTSVVPRGRPEEVASQNPAAVMAFNILSATGFILLLLTFVTAALSRTVRRVSTWYTYIAAWAIYCLIPFPILGHQTRFTSPPGLLPCAVDAAMMYASRPYAGFATLALLLHLYITISTRLKRTHVPRWFVVFLMTFPVLVYLSLFLGTLIVGLRNASLVELEPGGYYCHLTTPIPTIICAALVGFVTIAVLVIEVLTFILLCRHWRAFRALQRRNEPGVELGSIIRVSAFAILPFVGLVLSFLTYVPRLVGRIFPVYNLLLAFLPVAAALIFGSQTDILDAMAFWRRVPRPQGKNGPELDSSTQFSTIGTFSSTVTVSAPCV</sequence>
<evidence type="ECO:0000313" key="2">
    <source>
        <dbReference type="EMBL" id="KAF7292139.1"/>
    </source>
</evidence>
<evidence type="ECO:0000256" key="1">
    <source>
        <dbReference type="SAM" id="Phobius"/>
    </source>
</evidence>
<evidence type="ECO:0000313" key="3">
    <source>
        <dbReference type="Proteomes" id="UP000636479"/>
    </source>
</evidence>
<dbReference type="OrthoDB" id="2898893at2759"/>
<reference evidence="2" key="1">
    <citation type="submission" date="2020-05" db="EMBL/GenBank/DDBJ databases">
        <title>Mycena genomes resolve the evolution of fungal bioluminescence.</title>
        <authorList>
            <person name="Tsai I.J."/>
        </authorList>
    </citation>
    <scope>NUCLEOTIDE SEQUENCE</scope>
    <source>
        <strain evidence="2">171206Taipei</strain>
    </source>
</reference>
<feature type="transmembrane region" description="Helical" evidence="1">
    <location>
        <begin position="259"/>
        <end position="279"/>
    </location>
</feature>
<keyword evidence="1" id="KW-1133">Transmembrane helix</keyword>
<keyword evidence="1" id="KW-0812">Transmembrane</keyword>
<dbReference type="EMBL" id="JACAZF010000012">
    <property type="protein sequence ID" value="KAF7292139.1"/>
    <property type="molecule type" value="Genomic_DNA"/>
</dbReference>
<dbReference type="RefSeq" id="XP_037214866.1">
    <property type="nucleotide sequence ID" value="XM_037368898.1"/>
</dbReference>
<keyword evidence="3" id="KW-1185">Reference proteome</keyword>
<feature type="transmembrane region" description="Helical" evidence="1">
    <location>
        <begin position="61"/>
        <end position="79"/>
    </location>
</feature>
<feature type="transmembrane region" description="Helical" evidence="1">
    <location>
        <begin position="26"/>
        <end position="49"/>
    </location>
</feature>
<comment type="caution">
    <text evidence="2">The sequence shown here is derived from an EMBL/GenBank/DDBJ whole genome shotgun (WGS) entry which is preliminary data.</text>
</comment>
<dbReference type="Proteomes" id="UP000636479">
    <property type="component" value="Unassembled WGS sequence"/>
</dbReference>
<gene>
    <name evidence="2" type="ORF">MIND_01240900</name>
</gene>
<feature type="transmembrane region" description="Helical" evidence="1">
    <location>
        <begin position="135"/>
        <end position="160"/>
    </location>
</feature>
<dbReference type="GeneID" id="59351414"/>
<dbReference type="AlphaFoldDB" id="A0A8H6VSF4"/>
<feature type="transmembrane region" description="Helical" evidence="1">
    <location>
        <begin position="99"/>
        <end position="123"/>
    </location>
</feature>
<proteinExistence type="predicted"/>
<feature type="transmembrane region" description="Helical" evidence="1">
    <location>
        <begin position="180"/>
        <end position="209"/>
    </location>
</feature>
<protein>
    <submittedName>
        <fullName evidence="2">Uncharacterized protein</fullName>
    </submittedName>
</protein>